<evidence type="ECO:0000313" key="3">
    <source>
        <dbReference type="Proteomes" id="UP000712281"/>
    </source>
</evidence>
<dbReference type="AlphaFoldDB" id="A0A8S9LHH0"/>
<dbReference type="EMBL" id="QGKW02000276">
    <property type="protein sequence ID" value="KAF2605862.1"/>
    <property type="molecule type" value="Genomic_DNA"/>
</dbReference>
<proteinExistence type="predicted"/>
<name>A0A8S9LHH0_BRACR</name>
<reference evidence="2" key="1">
    <citation type="submission" date="2019-12" db="EMBL/GenBank/DDBJ databases">
        <title>Genome sequencing and annotation of Brassica cretica.</title>
        <authorList>
            <person name="Studholme D.J."/>
            <person name="Sarris P.F."/>
        </authorList>
    </citation>
    <scope>NUCLEOTIDE SEQUENCE</scope>
    <source>
        <strain evidence="2">PFS-001/15</strain>
        <tissue evidence="2">Leaf</tissue>
    </source>
</reference>
<feature type="region of interest" description="Disordered" evidence="1">
    <location>
        <begin position="1"/>
        <end position="27"/>
    </location>
</feature>
<accession>A0A8S9LHH0</accession>
<dbReference type="Proteomes" id="UP000712281">
    <property type="component" value="Unassembled WGS sequence"/>
</dbReference>
<sequence>MLHQGPQLHQHEAALPPFPPMPDMSTHHEGDFQRVVVEALTAIWARVSRRHASAEATPRGPPMRPLMRTSPHITILIYLCFLLLSHLDTLQLAHKFSVSALSIDEEVLTSIDGDALMSIDGELCISIDTRDRGV</sequence>
<gene>
    <name evidence="2" type="ORF">F2Q68_00044038</name>
</gene>
<organism evidence="2 3">
    <name type="scientific">Brassica cretica</name>
    <name type="common">Mustard</name>
    <dbReference type="NCBI Taxonomy" id="69181"/>
    <lineage>
        <taxon>Eukaryota</taxon>
        <taxon>Viridiplantae</taxon>
        <taxon>Streptophyta</taxon>
        <taxon>Embryophyta</taxon>
        <taxon>Tracheophyta</taxon>
        <taxon>Spermatophyta</taxon>
        <taxon>Magnoliopsida</taxon>
        <taxon>eudicotyledons</taxon>
        <taxon>Gunneridae</taxon>
        <taxon>Pentapetalae</taxon>
        <taxon>rosids</taxon>
        <taxon>malvids</taxon>
        <taxon>Brassicales</taxon>
        <taxon>Brassicaceae</taxon>
        <taxon>Brassiceae</taxon>
        <taxon>Brassica</taxon>
    </lineage>
</organism>
<comment type="caution">
    <text evidence="2">The sequence shown here is derived from an EMBL/GenBank/DDBJ whole genome shotgun (WGS) entry which is preliminary data.</text>
</comment>
<protein>
    <submittedName>
        <fullName evidence="2">Uncharacterized protein</fullName>
    </submittedName>
</protein>
<evidence type="ECO:0000256" key="1">
    <source>
        <dbReference type="SAM" id="MobiDB-lite"/>
    </source>
</evidence>
<evidence type="ECO:0000313" key="2">
    <source>
        <dbReference type="EMBL" id="KAF2605862.1"/>
    </source>
</evidence>